<comment type="caution">
    <text evidence="3">The sequence shown here is derived from an EMBL/GenBank/DDBJ whole genome shotgun (WGS) entry which is preliminary data.</text>
</comment>
<accession>A0A1V5SF99</accession>
<feature type="domain" description="DM13" evidence="2">
    <location>
        <begin position="93"/>
        <end position="191"/>
    </location>
</feature>
<organism evidence="3">
    <name type="scientific">candidate division WS2 bacterium ADurb.Bin280</name>
    <dbReference type="NCBI Taxonomy" id="1852829"/>
    <lineage>
        <taxon>Bacteria</taxon>
        <taxon>candidate division WS2</taxon>
    </lineage>
</organism>
<dbReference type="PROSITE" id="PS51257">
    <property type="entry name" value="PROKAR_LIPOPROTEIN"/>
    <property type="match status" value="1"/>
</dbReference>
<dbReference type="EMBL" id="MWBO01000008">
    <property type="protein sequence ID" value="OQA53210.1"/>
    <property type="molecule type" value="Genomic_DNA"/>
</dbReference>
<protein>
    <recommendedName>
        <fullName evidence="2">DM13 domain-containing protein</fullName>
    </recommendedName>
</protein>
<dbReference type="PROSITE" id="PS51549">
    <property type="entry name" value="DM13"/>
    <property type="match status" value="1"/>
</dbReference>
<evidence type="ECO:0000256" key="1">
    <source>
        <dbReference type="SAM" id="MobiDB-lite"/>
    </source>
</evidence>
<dbReference type="AlphaFoldDB" id="A0A1V5SF99"/>
<sequence>MNKVAILASIVIVGVGISGCSGQKNTTEETPQIPAQKETSVDSSSGNSYEQTDRISITDPALSDYLSDREKTVTQESLPALSEQEIKKIGLVAKISGGSKYGLSGTAQILSKSTIALSNFSFNGACLPLLAYLTRSNQVEDPLVKIKEFSAPISNASFNLDIPGNISLTTFDSISFYCSDKMDNPVSTTDFTN</sequence>
<dbReference type="Proteomes" id="UP000485367">
    <property type="component" value="Unassembled WGS sequence"/>
</dbReference>
<evidence type="ECO:0000313" key="3">
    <source>
        <dbReference type="EMBL" id="OQA53210.1"/>
    </source>
</evidence>
<feature type="region of interest" description="Disordered" evidence="1">
    <location>
        <begin position="23"/>
        <end position="53"/>
    </location>
</feature>
<feature type="compositionally biased region" description="Polar residues" evidence="1">
    <location>
        <begin position="37"/>
        <end position="50"/>
    </location>
</feature>
<evidence type="ECO:0000259" key="2">
    <source>
        <dbReference type="PROSITE" id="PS51549"/>
    </source>
</evidence>
<proteinExistence type="predicted"/>
<gene>
    <name evidence="3" type="ORF">BWY43_00137</name>
</gene>
<dbReference type="InterPro" id="IPR019545">
    <property type="entry name" value="DM13_domain"/>
</dbReference>
<name>A0A1V5SF99_9BACT</name>
<reference evidence="3" key="1">
    <citation type="submission" date="2017-02" db="EMBL/GenBank/DDBJ databases">
        <title>Delving into the versatile metabolic prowess of the omnipresent phylum Bacteroidetes.</title>
        <authorList>
            <person name="Nobu M.K."/>
            <person name="Mei R."/>
            <person name="Narihiro T."/>
            <person name="Kuroda K."/>
            <person name="Liu W.-T."/>
        </authorList>
    </citation>
    <scope>NUCLEOTIDE SEQUENCE</scope>
    <source>
        <strain evidence="3">ADurb.Bin280</strain>
    </source>
</reference>